<dbReference type="SUPFAM" id="SSF103359">
    <property type="entry name" value="Suppressor of Fused, N-terminal domain"/>
    <property type="match status" value="1"/>
</dbReference>
<organism evidence="2">
    <name type="scientific">uncultured Aureispira sp</name>
    <dbReference type="NCBI Taxonomy" id="1331704"/>
    <lineage>
        <taxon>Bacteria</taxon>
        <taxon>Pseudomonadati</taxon>
        <taxon>Bacteroidota</taxon>
        <taxon>Saprospiria</taxon>
        <taxon>Saprospirales</taxon>
        <taxon>Saprospiraceae</taxon>
        <taxon>Aureispira</taxon>
        <taxon>environmental samples</taxon>
    </lineage>
</organism>
<evidence type="ECO:0000259" key="1">
    <source>
        <dbReference type="Pfam" id="PF05076"/>
    </source>
</evidence>
<dbReference type="EMBL" id="CACVAQ010000507">
    <property type="protein sequence ID" value="CAA6829634.1"/>
    <property type="molecule type" value="Genomic_DNA"/>
</dbReference>
<accession>A0A6S6UHW1</accession>
<sequence>MTKEEYANRFSEEEAVGWFFLDQKIETVYGKAVPRHYGAEIPYVIGGPDPLDGVSIFDSEAQETHYHLTTYGMSELYYDKELVGGEFSKWGFEFTFRLKPFEGDEGDPFWAVEVLNNLARYVFETETWFEENHFVPINEPIRLDTETEIVGLIFVQDPELGTIETPHGAVTFLQMVGITAKELAVLMETPTIETVEALANTLRKENPLLITDLNRT</sequence>
<gene>
    <name evidence="2" type="ORF">HELGO_WM25270</name>
</gene>
<dbReference type="PANTHER" id="PTHR10928:SF2">
    <property type="entry name" value="SUPPRESSOR OF FUSED HOMOLOG"/>
    <property type="match status" value="1"/>
</dbReference>
<dbReference type="InterPro" id="IPR007768">
    <property type="entry name" value="Suppressor_of_fused"/>
</dbReference>
<dbReference type="InterPro" id="IPR037181">
    <property type="entry name" value="SUFU_N"/>
</dbReference>
<feature type="domain" description="Suppressor of fused-like" evidence="1">
    <location>
        <begin position="47"/>
        <end position="215"/>
    </location>
</feature>
<dbReference type="AlphaFoldDB" id="A0A6S6UHW1"/>
<name>A0A6S6UHW1_9BACT</name>
<dbReference type="InterPro" id="IPR020941">
    <property type="entry name" value="SUFU-like_domain"/>
</dbReference>
<proteinExistence type="predicted"/>
<dbReference type="PANTHER" id="PTHR10928">
    <property type="entry name" value="SUPPRESSOR OF FUSED"/>
    <property type="match status" value="1"/>
</dbReference>
<reference evidence="2" key="1">
    <citation type="submission" date="2020-01" db="EMBL/GenBank/DDBJ databases">
        <authorList>
            <person name="Meier V. D."/>
            <person name="Meier V D."/>
        </authorList>
    </citation>
    <scope>NUCLEOTIDE SEQUENCE</scope>
    <source>
        <strain evidence="2">HLG_WM_MAG_10</strain>
    </source>
</reference>
<protein>
    <submittedName>
        <fullName evidence="2">Suppressor of fused homolog</fullName>
    </submittedName>
</protein>
<evidence type="ECO:0000313" key="2">
    <source>
        <dbReference type="EMBL" id="CAA6829634.1"/>
    </source>
</evidence>
<dbReference type="Pfam" id="PF05076">
    <property type="entry name" value="SUFU"/>
    <property type="match status" value="1"/>
</dbReference>
<dbReference type="GO" id="GO:0005737">
    <property type="term" value="C:cytoplasm"/>
    <property type="evidence" value="ECO:0007669"/>
    <property type="project" value="TreeGrafter"/>
</dbReference>